<reference evidence="1 2" key="1">
    <citation type="submission" date="2018-01" db="EMBL/GenBank/DDBJ databases">
        <title>Comparative genomics of Mycobacterium mucogenicum and Mycobacterium neoaurum clade members emphasizing tRNA and non-coding RNA.</title>
        <authorList>
            <person name="Behra P.R.K."/>
            <person name="Pettersson B.M.F."/>
            <person name="Das S."/>
            <person name="Dasgupta S."/>
            <person name="Kirsebom L.A."/>
        </authorList>
    </citation>
    <scope>NUCLEOTIDE SEQUENCE [LARGE SCALE GENOMIC DNA]</scope>
    <source>
        <strain evidence="1 2">DSM 45104</strain>
    </source>
</reference>
<name>A0A7I7ZS81_9MYCO</name>
<evidence type="ECO:0000313" key="1">
    <source>
        <dbReference type="EMBL" id="TLH61221.1"/>
    </source>
</evidence>
<protein>
    <submittedName>
        <fullName evidence="1">Uncharacterized protein</fullName>
    </submittedName>
</protein>
<proteinExistence type="predicted"/>
<evidence type="ECO:0000313" key="2">
    <source>
        <dbReference type="Proteomes" id="UP000309984"/>
    </source>
</evidence>
<comment type="caution">
    <text evidence="1">The sequence shown here is derived from an EMBL/GenBank/DDBJ whole genome shotgun (WGS) entry which is preliminary data.</text>
</comment>
<gene>
    <name evidence="1" type="ORF">C1S79_25495</name>
</gene>
<dbReference type="Proteomes" id="UP000309984">
    <property type="component" value="Unassembled WGS sequence"/>
</dbReference>
<dbReference type="AlphaFoldDB" id="A0A7I7ZS81"/>
<accession>A0A7I7ZS81</accession>
<organism evidence="1 2">
    <name type="scientific">Mycolicibacterium phocaicum</name>
    <dbReference type="NCBI Taxonomy" id="319706"/>
    <lineage>
        <taxon>Bacteria</taxon>
        <taxon>Bacillati</taxon>
        <taxon>Actinomycetota</taxon>
        <taxon>Actinomycetes</taxon>
        <taxon>Mycobacteriales</taxon>
        <taxon>Mycobacteriaceae</taxon>
        <taxon>Mycolicibacterium</taxon>
    </lineage>
</organism>
<dbReference type="EMBL" id="POTM01000059">
    <property type="protein sequence ID" value="TLH61221.1"/>
    <property type="molecule type" value="Genomic_DNA"/>
</dbReference>
<sequence length="421" mass="43186">MPEASAWSGSAHDAATAMFGRATRASDDFAKYTSSVKSALAKGASDIGNARAALINKADAIDRTELHVSDQWVVLIKPAEMSEEKAAALQRRAEVEQVEVNRLLVAVGGADSGTAAAVQAAAKNFGFALPVPSDIGSGFPTTGPVQPADEVPNPLTMDGLMRQGIVRGEDMATIRIATAESTDKDGNHVTTLTMADGGKKVITTYDFNNTKKMEHVGSNWFDKNGNLLCHTASWVDPGTKVKYTQMDFGNNGAFFLATETPDGHRTAGWTMPDGRHGALPPDNPFFTSDAPTVVGGALTGLDAHVGGGGSLPGLTPDSVKDIGKAARYGGPALGLLTTMYKFAAAPTPHEACVAGISGVFGVGGDYAGGWGGAKLGAVVGAPFGPEVAAFTVPVFAVGGAFGGGKGMEWIGNQVGGAFCPK</sequence>
<keyword evidence="2" id="KW-1185">Reference proteome</keyword>